<dbReference type="STRING" id="361077.A0A151Z2M3"/>
<dbReference type="Pfam" id="PF08547">
    <property type="entry name" value="CIA30"/>
    <property type="match status" value="1"/>
</dbReference>
<evidence type="ECO:0000313" key="6">
    <source>
        <dbReference type="EMBL" id="KYQ88205.1"/>
    </source>
</evidence>
<organism evidence="6 7">
    <name type="scientific">Tieghemostelium lacteum</name>
    <name type="common">Slime mold</name>
    <name type="synonym">Dictyostelium lacteum</name>
    <dbReference type="NCBI Taxonomy" id="361077"/>
    <lineage>
        <taxon>Eukaryota</taxon>
        <taxon>Amoebozoa</taxon>
        <taxon>Evosea</taxon>
        <taxon>Eumycetozoa</taxon>
        <taxon>Dictyostelia</taxon>
        <taxon>Dictyosteliales</taxon>
        <taxon>Raperosteliaceae</taxon>
        <taxon>Tieghemostelium</taxon>
    </lineage>
</organism>
<feature type="domain" description="NADH:ubiquinone oxidoreductase intermediate-associated protein 30" evidence="5">
    <location>
        <begin position="32"/>
        <end position="198"/>
    </location>
</feature>
<dbReference type="InterPro" id="IPR039131">
    <property type="entry name" value="NDUFAF1"/>
</dbReference>
<dbReference type="InParanoid" id="A0A151Z2M3"/>
<dbReference type="InterPro" id="IPR008979">
    <property type="entry name" value="Galactose-bd-like_sf"/>
</dbReference>
<accession>A0A151Z2M3</accession>
<dbReference type="FunCoup" id="A0A151Z2M3">
    <property type="interactions" value="258"/>
</dbReference>
<dbReference type="PANTHER" id="PTHR13194">
    <property type="entry name" value="COMPLEX I INTERMEDIATE-ASSOCIATED PROTEIN 30"/>
    <property type="match status" value="1"/>
</dbReference>
<dbReference type="OrthoDB" id="42561at2759"/>
<dbReference type="SUPFAM" id="SSF49785">
    <property type="entry name" value="Galactose-binding domain-like"/>
    <property type="match status" value="1"/>
</dbReference>
<gene>
    <name evidence="6" type="ORF">DLAC_10891</name>
</gene>
<comment type="caution">
    <text evidence="6">The sequence shown here is derived from an EMBL/GenBank/DDBJ whole genome shotgun (WGS) entry which is preliminary data.</text>
</comment>
<evidence type="ECO:0000259" key="5">
    <source>
        <dbReference type="Pfam" id="PF08547"/>
    </source>
</evidence>
<keyword evidence="7" id="KW-1185">Reference proteome</keyword>
<dbReference type="GO" id="GO:0051082">
    <property type="term" value="F:unfolded protein binding"/>
    <property type="evidence" value="ECO:0007669"/>
    <property type="project" value="TreeGrafter"/>
</dbReference>
<keyword evidence="4" id="KW-0143">Chaperone</keyword>
<dbReference type="GO" id="GO:0032981">
    <property type="term" value="P:mitochondrial respiratory chain complex I assembly"/>
    <property type="evidence" value="ECO:0007669"/>
    <property type="project" value="TreeGrafter"/>
</dbReference>
<evidence type="ECO:0000256" key="2">
    <source>
        <dbReference type="ARBA" id="ARBA00007884"/>
    </source>
</evidence>
<dbReference type="EMBL" id="LODT01000051">
    <property type="protein sequence ID" value="KYQ88205.1"/>
    <property type="molecule type" value="Genomic_DNA"/>
</dbReference>
<comment type="similarity">
    <text evidence="2">Belongs to the CIA30 family.</text>
</comment>
<evidence type="ECO:0000256" key="3">
    <source>
        <dbReference type="ARBA" id="ARBA00023128"/>
    </source>
</evidence>
<dbReference type="PANTHER" id="PTHR13194:SF18">
    <property type="entry name" value="COMPLEX I INTERMEDIATE-ASSOCIATED PROTEIN 30, MITOCHONDRIAL"/>
    <property type="match status" value="1"/>
</dbReference>
<dbReference type="InterPro" id="IPR013857">
    <property type="entry name" value="NADH-UbQ_OxRdtase-assoc_prot30"/>
</dbReference>
<protein>
    <recommendedName>
        <fullName evidence="5">NADH:ubiquinone oxidoreductase intermediate-associated protein 30 domain-containing protein</fullName>
    </recommendedName>
</protein>
<comment type="subcellular location">
    <subcellularLocation>
        <location evidence="1">Mitochondrion</location>
    </subcellularLocation>
</comment>
<dbReference type="Proteomes" id="UP000076078">
    <property type="component" value="Unassembled WGS sequence"/>
</dbReference>
<dbReference type="AlphaFoldDB" id="A0A151Z2M3"/>
<dbReference type="GO" id="GO:0006120">
    <property type="term" value="P:mitochondrial electron transport, NADH to ubiquinone"/>
    <property type="evidence" value="ECO:0007669"/>
    <property type="project" value="TreeGrafter"/>
</dbReference>
<dbReference type="OMA" id="WIKAVAQ"/>
<evidence type="ECO:0000313" key="7">
    <source>
        <dbReference type="Proteomes" id="UP000076078"/>
    </source>
</evidence>
<proteinExistence type="inferred from homology"/>
<dbReference type="GO" id="GO:0005739">
    <property type="term" value="C:mitochondrion"/>
    <property type="evidence" value="ECO:0007669"/>
    <property type="project" value="UniProtKB-SubCell"/>
</dbReference>
<keyword evidence="3" id="KW-0496">Mitochondrion</keyword>
<evidence type="ECO:0000256" key="1">
    <source>
        <dbReference type="ARBA" id="ARBA00004173"/>
    </source>
</evidence>
<sequence>MTNKITKGIYNLYRDFVHFDFAKPLEEKLLVSFETAESLNKWRLITDKEIGGFSTAQLKYNDSTKTMKFCGNISKELPKDNERIKNSGYAGTYLKEIDSEHTSIDWNKFKSLEIRVHSNDKRCYTMGILNREEKQIMYKQLFTTTPGVWETLELDLDDFFKVVKGNLHLNIEKMPRNSIYSLGFVQSEKTPGPFELDIQYIKLIPPGRQANTLDPRLVSSKGRVIKLPEYE</sequence>
<evidence type="ECO:0000256" key="4">
    <source>
        <dbReference type="ARBA" id="ARBA00023186"/>
    </source>
</evidence>
<reference evidence="6 7" key="1">
    <citation type="submission" date="2015-12" db="EMBL/GenBank/DDBJ databases">
        <title>Dictyostelia acquired genes for synthesis and detection of signals that induce cell-type specialization by lateral gene transfer from prokaryotes.</title>
        <authorList>
            <person name="Gloeckner G."/>
            <person name="Schaap P."/>
        </authorList>
    </citation>
    <scope>NUCLEOTIDE SEQUENCE [LARGE SCALE GENOMIC DNA]</scope>
    <source>
        <strain evidence="6 7">TK</strain>
    </source>
</reference>
<name>A0A151Z2M3_TIELA</name>